<evidence type="ECO:0000313" key="2">
    <source>
        <dbReference type="EMBL" id="RWR50970.1"/>
    </source>
</evidence>
<dbReference type="Pfam" id="PF00989">
    <property type="entry name" value="PAS"/>
    <property type="match status" value="1"/>
</dbReference>
<feature type="domain" description="PAS fold" evidence="1">
    <location>
        <begin position="302"/>
        <end position="403"/>
    </location>
</feature>
<gene>
    <name evidence="2" type="ORF">EOW65_05270</name>
</gene>
<protein>
    <submittedName>
        <fullName evidence="2">PAS domain-containing protein</fullName>
    </submittedName>
</protein>
<dbReference type="OrthoDB" id="7819489at2"/>
<accession>A0A443LP68</accession>
<name>A0A443LP68_9RHOB</name>
<reference evidence="2 3" key="1">
    <citation type="submission" date="2019-01" db="EMBL/GenBank/DDBJ databases">
        <title>Sinorhodobacter populi sp. nov. isolated from the symptomatic bark tissue of Populus euramericana canker.</title>
        <authorList>
            <person name="Xu G."/>
        </authorList>
    </citation>
    <scope>NUCLEOTIDE SEQUENCE [LARGE SCALE GENOMIC DNA]</scope>
    <source>
        <strain evidence="2 3">CCTCC AB2012026</strain>
    </source>
</reference>
<proteinExistence type="predicted"/>
<dbReference type="AlphaFoldDB" id="A0A443LP68"/>
<dbReference type="InterPro" id="IPR013767">
    <property type="entry name" value="PAS_fold"/>
</dbReference>
<organism evidence="2 3">
    <name type="scientific">Paenirhodobacter ferrireducens</name>
    <dbReference type="NCBI Taxonomy" id="1215032"/>
    <lineage>
        <taxon>Bacteria</taxon>
        <taxon>Pseudomonadati</taxon>
        <taxon>Pseudomonadota</taxon>
        <taxon>Alphaproteobacteria</taxon>
        <taxon>Rhodobacterales</taxon>
        <taxon>Rhodobacter group</taxon>
        <taxon>Paenirhodobacter</taxon>
    </lineage>
</organism>
<dbReference type="GO" id="GO:0006355">
    <property type="term" value="P:regulation of DNA-templated transcription"/>
    <property type="evidence" value="ECO:0007669"/>
    <property type="project" value="InterPro"/>
</dbReference>
<evidence type="ECO:0000259" key="1">
    <source>
        <dbReference type="Pfam" id="PF00989"/>
    </source>
</evidence>
<dbReference type="InterPro" id="IPR035965">
    <property type="entry name" value="PAS-like_dom_sf"/>
</dbReference>
<comment type="caution">
    <text evidence="2">The sequence shown here is derived from an EMBL/GenBank/DDBJ whole genome shotgun (WGS) entry which is preliminary data.</text>
</comment>
<dbReference type="Gene3D" id="3.30.450.20">
    <property type="entry name" value="PAS domain"/>
    <property type="match status" value="1"/>
</dbReference>
<sequence length="429" mass="47374">MSGRASCERSPIGMWNATCTACPDAVPTGGDHLMGAREPQGSMLEDWLARDGTILRASPAQDTALGLAPGAAAGRPWSLIYPLAARERLETLFALTGPWPQVLALELRCAGAALLPVTAVIERVEDPLAGPCLRLFKWPRGGMIDAVERLAEENEVIASILATSDDAGWCMEWAEPVDLSAPEQETIRQVFENGPRWRFCNDAMARLYRTPPGRDFNELPVHETFPRTPENEDFVRRLVRASFDVTASPSHDLRYDGVWIEVENDVRGHIRGNRLTRMWGTVRDVSKHARRAAVLRDEIEALEAVLTALPDAVLVIDRAGHLLRTNLAAEELLSLATDAYATRELGDYIELPLPLEALFEAAAGRLPGHPDRTWTVEPLRSETGVRAEMQARPLRLRETECLVLSLRLKRGPALAGAPAGRIARFRAER</sequence>
<keyword evidence="3" id="KW-1185">Reference proteome</keyword>
<dbReference type="Proteomes" id="UP000286594">
    <property type="component" value="Unassembled WGS sequence"/>
</dbReference>
<dbReference type="EMBL" id="SAVB01000005">
    <property type="protein sequence ID" value="RWR50970.1"/>
    <property type="molecule type" value="Genomic_DNA"/>
</dbReference>
<evidence type="ECO:0000313" key="3">
    <source>
        <dbReference type="Proteomes" id="UP000286594"/>
    </source>
</evidence>
<dbReference type="SUPFAM" id="SSF55785">
    <property type="entry name" value="PYP-like sensor domain (PAS domain)"/>
    <property type="match status" value="1"/>
</dbReference>